<dbReference type="GO" id="GO:0008168">
    <property type="term" value="F:methyltransferase activity"/>
    <property type="evidence" value="ECO:0007669"/>
    <property type="project" value="UniProtKB-KW"/>
</dbReference>
<dbReference type="InterPro" id="IPR029063">
    <property type="entry name" value="SAM-dependent_MTases_sf"/>
</dbReference>
<dbReference type="OMA" id="VIGITWG"/>
<comment type="caution">
    <text evidence="5">The sequence shown here is derived from an EMBL/GenBank/DDBJ whole genome shotgun (WGS) entry which is preliminary data.</text>
</comment>
<dbReference type="PANTHER" id="PTHR14614:SF164">
    <property type="entry name" value="HISTONE-ARGININE METHYLTRANSFERASE METTL23"/>
    <property type="match status" value="1"/>
</dbReference>
<dbReference type="EMBL" id="JAPDFW010000076">
    <property type="protein sequence ID" value="KAJ5073185.1"/>
    <property type="molecule type" value="Genomic_DNA"/>
</dbReference>
<keyword evidence="6" id="KW-1185">Reference proteome</keyword>
<dbReference type="PANTHER" id="PTHR14614">
    <property type="entry name" value="HEPATOCELLULAR CARCINOMA-ASSOCIATED ANTIGEN"/>
    <property type="match status" value="1"/>
</dbReference>
<dbReference type="InterPro" id="IPR019410">
    <property type="entry name" value="Methyltransf_16"/>
</dbReference>
<evidence type="ECO:0000256" key="3">
    <source>
        <dbReference type="ARBA" id="ARBA00022691"/>
    </source>
</evidence>
<dbReference type="GO" id="GO:0032259">
    <property type="term" value="P:methylation"/>
    <property type="evidence" value="ECO:0007669"/>
    <property type="project" value="UniProtKB-KW"/>
</dbReference>
<sequence length="227" mass="26178">MFSSKNYFFQTKQNKIQISIRQIIKENYGSFIWPSSLILSEYLCLIEDELKNQKILELGAGTGLPGILSAKLGAKQVVLSDISSEKSILENLEFESKSNGIDDICSVIPIDWGFFSEKYSDIGDFDIILGADCLYDSVDFDSLFSTVKYFLKFNQNSFFLTAIHNRNCSDNLQYYLDEWGFKSKKIDLKEFETNLFEKFEETQTLIGDINLYKITHSFQDKKVENLN</sequence>
<evidence type="ECO:0000256" key="1">
    <source>
        <dbReference type="ARBA" id="ARBA00022603"/>
    </source>
</evidence>
<reference evidence="5" key="1">
    <citation type="submission" date="2022-10" db="EMBL/GenBank/DDBJ databases">
        <title>Novel sulphate-reducing endosymbionts in the free-living metamonad Anaeramoeba.</title>
        <authorList>
            <person name="Jerlstrom-Hultqvist J."/>
            <person name="Cepicka I."/>
            <person name="Gallot-Lavallee L."/>
            <person name="Salas-Leiva D."/>
            <person name="Curtis B.A."/>
            <person name="Zahonova K."/>
            <person name="Pipaliya S."/>
            <person name="Dacks J."/>
            <person name="Roger A.J."/>
        </authorList>
    </citation>
    <scope>NUCLEOTIDE SEQUENCE</scope>
    <source>
        <strain evidence="5">BMAN</strain>
    </source>
</reference>
<keyword evidence="1 5" id="KW-0489">Methyltransferase</keyword>
<name>A0A9Q0LJW8_ANAIG</name>
<keyword evidence="3" id="KW-0949">S-adenosyl-L-methionine</keyword>
<gene>
    <name evidence="5" type="ORF">M0811_08867</name>
</gene>
<evidence type="ECO:0000256" key="2">
    <source>
        <dbReference type="ARBA" id="ARBA00022679"/>
    </source>
</evidence>
<organism evidence="5 6">
    <name type="scientific">Anaeramoeba ignava</name>
    <name type="common">Anaerobic marine amoeba</name>
    <dbReference type="NCBI Taxonomy" id="1746090"/>
    <lineage>
        <taxon>Eukaryota</taxon>
        <taxon>Metamonada</taxon>
        <taxon>Anaeramoebidae</taxon>
        <taxon>Anaeramoeba</taxon>
    </lineage>
</organism>
<comment type="similarity">
    <text evidence="4">Belongs to the methyltransferase superfamily. METTL23 family.</text>
</comment>
<dbReference type="Proteomes" id="UP001149090">
    <property type="component" value="Unassembled WGS sequence"/>
</dbReference>
<dbReference type="GO" id="GO:0005634">
    <property type="term" value="C:nucleus"/>
    <property type="evidence" value="ECO:0007669"/>
    <property type="project" value="TreeGrafter"/>
</dbReference>
<keyword evidence="2" id="KW-0808">Transferase</keyword>
<dbReference type="Gene3D" id="3.40.50.150">
    <property type="entry name" value="Vaccinia Virus protein VP39"/>
    <property type="match status" value="1"/>
</dbReference>
<proteinExistence type="inferred from homology"/>
<evidence type="ECO:0000256" key="4">
    <source>
        <dbReference type="ARBA" id="ARBA00043988"/>
    </source>
</evidence>
<dbReference type="CDD" id="cd02440">
    <property type="entry name" value="AdoMet_MTases"/>
    <property type="match status" value="1"/>
</dbReference>
<dbReference type="Pfam" id="PF10294">
    <property type="entry name" value="Methyltransf_16"/>
    <property type="match status" value="1"/>
</dbReference>
<dbReference type="AlphaFoldDB" id="A0A9Q0LJW8"/>
<dbReference type="OrthoDB" id="407325at2759"/>
<dbReference type="SUPFAM" id="SSF53335">
    <property type="entry name" value="S-adenosyl-L-methionine-dependent methyltransferases"/>
    <property type="match status" value="1"/>
</dbReference>
<accession>A0A9Q0LJW8</accession>
<dbReference type="GO" id="GO:0005737">
    <property type="term" value="C:cytoplasm"/>
    <property type="evidence" value="ECO:0007669"/>
    <property type="project" value="TreeGrafter"/>
</dbReference>
<protein>
    <submittedName>
        <fullName evidence="5">Methyltransferase-like protein</fullName>
    </submittedName>
</protein>
<evidence type="ECO:0000313" key="5">
    <source>
        <dbReference type="EMBL" id="KAJ5073185.1"/>
    </source>
</evidence>
<evidence type="ECO:0000313" key="6">
    <source>
        <dbReference type="Proteomes" id="UP001149090"/>
    </source>
</evidence>